<evidence type="ECO:0000256" key="1">
    <source>
        <dbReference type="ARBA" id="ARBA00004370"/>
    </source>
</evidence>
<evidence type="ECO:0000256" key="3">
    <source>
        <dbReference type="ARBA" id="ARBA00022485"/>
    </source>
</evidence>
<name>A0ABW3HJY1_9BACL</name>
<evidence type="ECO:0000256" key="2">
    <source>
        <dbReference type="ARBA" id="ARBA00007400"/>
    </source>
</evidence>
<keyword evidence="11" id="KW-1185">Reference proteome</keyword>
<feature type="transmembrane region" description="Helical" evidence="8">
    <location>
        <begin position="310"/>
        <end position="330"/>
    </location>
</feature>
<evidence type="ECO:0000256" key="6">
    <source>
        <dbReference type="ARBA" id="ARBA00023004"/>
    </source>
</evidence>
<dbReference type="Pfam" id="PF01757">
    <property type="entry name" value="Acyl_transf_3"/>
    <property type="match status" value="1"/>
</dbReference>
<feature type="transmembrane region" description="Helical" evidence="8">
    <location>
        <begin position="239"/>
        <end position="259"/>
    </location>
</feature>
<accession>A0ABW3HJY1</accession>
<dbReference type="Pfam" id="PF12831">
    <property type="entry name" value="FAD_oxidored"/>
    <property type="match status" value="1"/>
</dbReference>
<keyword evidence="5" id="KW-0560">Oxidoreductase</keyword>
<feature type="domain" description="Acyltransferase 3" evidence="9">
    <location>
        <begin position="14"/>
        <end position="363"/>
    </location>
</feature>
<dbReference type="PANTHER" id="PTHR43498">
    <property type="entry name" value="FERREDOXIN:COB-COM HETERODISULFIDE REDUCTASE SUBUNIT A"/>
    <property type="match status" value="1"/>
</dbReference>
<keyword evidence="8" id="KW-0472">Membrane</keyword>
<feature type="transmembrane region" description="Helical" evidence="8">
    <location>
        <begin position="201"/>
        <end position="219"/>
    </location>
</feature>
<keyword evidence="8" id="KW-1133">Transmembrane helix</keyword>
<feature type="transmembrane region" description="Helical" evidence="8">
    <location>
        <begin position="45"/>
        <end position="71"/>
    </location>
</feature>
<dbReference type="RefSeq" id="WP_377561426.1">
    <property type="nucleotide sequence ID" value="NZ_JBHTJZ010000002.1"/>
</dbReference>
<reference evidence="11" key="1">
    <citation type="journal article" date="2019" name="Int. J. Syst. Evol. Microbiol.">
        <title>The Global Catalogue of Microorganisms (GCM) 10K type strain sequencing project: providing services to taxonomists for standard genome sequencing and annotation.</title>
        <authorList>
            <consortium name="The Broad Institute Genomics Platform"/>
            <consortium name="The Broad Institute Genome Sequencing Center for Infectious Disease"/>
            <person name="Wu L."/>
            <person name="Ma J."/>
        </authorList>
    </citation>
    <scope>NUCLEOTIDE SEQUENCE [LARGE SCALE GENOMIC DNA]</scope>
    <source>
        <strain evidence="11">CCUG 59129</strain>
    </source>
</reference>
<dbReference type="InterPro" id="IPR002656">
    <property type="entry name" value="Acyl_transf_3_dom"/>
</dbReference>
<keyword evidence="3" id="KW-0004">4Fe-4S</keyword>
<gene>
    <name evidence="10" type="ORF">ACFQ2I_00255</name>
</gene>
<proteinExistence type="inferred from homology"/>
<protein>
    <submittedName>
        <fullName evidence="10">FAD-dependent oxidoreductase</fullName>
    </submittedName>
</protein>
<feature type="transmembrane region" description="Helical" evidence="8">
    <location>
        <begin position="404"/>
        <end position="424"/>
    </location>
</feature>
<keyword evidence="8" id="KW-0812">Transmembrane</keyword>
<evidence type="ECO:0000256" key="5">
    <source>
        <dbReference type="ARBA" id="ARBA00023002"/>
    </source>
</evidence>
<feature type="transmembrane region" description="Helical" evidence="8">
    <location>
        <begin position="279"/>
        <end position="298"/>
    </location>
</feature>
<feature type="transmembrane region" description="Helical" evidence="8">
    <location>
        <begin position="167"/>
        <end position="189"/>
    </location>
</feature>
<dbReference type="EMBL" id="JBHTJZ010000002">
    <property type="protein sequence ID" value="MFD0957823.1"/>
    <property type="molecule type" value="Genomic_DNA"/>
</dbReference>
<organism evidence="10 11">
    <name type="scientific">Paenibacillus chungangensis</name>
    <dbReference type="NCBI Taxonomy" id="696535"/>
    <lineage>
        <taxon>Bacteria</taxon>
        <taxon>Bacillati</taxon>
        <taxon>Bacillota</taxon>
        <taxon>Bacilli</taxon>
        <taxon>Bacillales</taxon>
        <taxon>Paenibacillaceae</taxon>
        <taxon>Paenibacillus</taxon>
    </lineage>
</organism>
<dbReference type="InterPro" id="IPR039650">
    <property type="entry name" value="HdrA-like"/>
</dbReference>
<feature type="transmembrane region" description="Helical" evidence="8">
    <location>
        <begin position="350"/>
        <end position="376"/>
    </location>
</feature>
<feature type="transmembrane region" description="Helical" evidence="8">
    <location>
        <begin position="140"/>
        <end position="160"/>
    </location>
</feature>
<comment type="caution">
    <text evidence="10">The sequence shown here is derived from an EMBL/GenBank/DDBJ whole genome shotgun (WGS) entry which is preliminary data.</text>
</comment>
<comment type="subcellular location">
    <subcellularLocation>
        <location evidence="1">Membrane</location>
    </subcellularLocation>
</comment>
<feature type="transmembrane region" description="Helical" evidence="8">
    <location>
        <begin position="92"/>
        <end position="109"/>
    </location>
</feature>
<evidence type="ECO:0000313" key="11">
    <source>
        <dbReference type="Proteomes" id="UP001596989"/>
    </source>
</evidence>
<sequence length="1034" mass="116163">MNTKALPGKAHIPELQIVRALAIIGVISVHASATATITMKESAYFFFYNFINIFMRFGTPTFILLSSFVLFYSYYNRPLDKKLIGSFYKKRLLYIIIPYIVFSAIYFALVRKIYNVPLFTAEALLDFGEKLLMGNVYAHLYFVFISIQFYLLFPIVLWIAKKWKRAAYWFVPVGFALQWAFVLFNLYMIKHYGWSVPNKGSWSLSYFSFFFTGAALGIFYPKLKSWLAVTREHMSGSRIIAWVLLGATWLAVALSHVYIYHNQRAYNTRYPAWLYELLWGFHAIFSALVLIGAAFFVYRHMPVFLSKLLYRIGQYSFGIYLIHLLYLYLYDRYVPTFGNSILEHMSYLGSWLFMLLASWATVAFFGRFVPYSWILFGQLPKKGQQPDIQPGHTPAMSKRLRNTIMLGGLAVVLVASTTVVGLWMRTNDTSNSHKRQELSPVKSVVEVGEKYDVIVAGTDPEGIAAAISASRNGLSVLLVDGRYRDMLGGLMTVGGLNTLDLNYSPKKSPIPGKHNFLNKGIFQEWYDQVEGTSFDVNTAANVFNRMVQAEDNIDLLMKVQSMVPLVREEGGVAVVTGMRIVKEDGIELEVTAPAVIDATQDGDIAAAAGAPFTLGRADIGAPDDQMAVTMVFGMKGVTQEIWDSFEDHPSTGIDAMSAWGFPDAQYYESSNPERVKMRGLNIGRQNDDTILVNAMHIFGIDPLDPGSIQEAIEIGKAEAPRIVDYLTSTFEEFKDLEFAYTFNELYVRESRHIMGEYRLTMVDLMENRDHWDAIAYGSYDVDIQAASPLDKGYVLYSPEQYGVPFRTLVPLKVDGLLVVGRAASFDSLPHGSARVIPLGMATAEAAGAAAKLAKDNQMTFRELSQSKELIAGLRERLTAQGMDLKMNDFQEPYYVKHKAYEGLKAAVSMLLTSGNSDNKAFDLDGRSNPLRIAYSMSRVMKQHPERFAGDPLTAVKDMSEPEKQPLSVEQAAKTIAYTVDIGQGETLTLDKLVAQGWIQQRTLDAISDTAAITNGEFFMLLRDVLEFYAGVVYE</sequence>
<evidence type="ECO:0000256" key="8">
    <source>
        <dbReference type="SAM" id="Phobius"/>
    </source>
</evidence>
<keyword evidence="4" id="KW-0479">Metal-binding</keyword>
<dbReference type="Proteomes" id="UP001596989">
    <property type="component" value="Unassembled WGS sequence"/>
</dbReference>
<comment type="similarity">
    <text evidence="2">Belongs to the acyltransferase 3 family.</text>
</comment>
<dbReference type="PANTHER" id="PTHR43498:SF1">
    <property type="entry name" value="COB--COM HETERODISULFIDE REDUCTASE IRON-SULFUR SUBUNIT A"/>
    <property type="match status" value="1"/>
</dbReference>
<dbReference type="InterPro" id="IPR036188">
    <property type="entry name" value="FAD/NAD-bd_sf"/>
</dbReference>
<feature type="transmembrane region" description="Helical" evidence="8">
    <location>
        <begin position="20"/>
        <end position="39"/>
    </location>
</feature>
<dbReference type="SUPFAM" id="SSF51905">
    <property type="entry name" value="FAD/NAD(P)-binding domain"/>
    <property type="match status" value="1"/>
</dbReference>
<keyword evidence="6" id="KW-0408">Iron</keyword>
<evidence type="ECO:0000259" key="9">
    <source>
        <dbReference type="Pfam" id="PF01757"/>
    </source>
</evidence>
<evidence type="ECO:0000313" key="10">
    <source>
        <dbReference type="EMBL" id="MFD0957823.1"/>
    </source>
</evidence>
<evidence type="ECO:0000256" key="4">
    <source>
        <dbReference type="ARBA" id="ARBA00022723"/>
    </source>
</evidence>
<keyword evidence="7" id="KW-0411">Iron-sulfur</keyword>
<dbReference type="Gene3D" id="3.50.50.60">
    <property type="entry name" value="FAD/NAD(P)-binding domain"/>
    <property type="match status" value="1"/>
</dbReference>
<evidence type="ECO:0000256" key="7">
    <source>
        <dbReference type="ARBA" id="ARBA00023014"/>
    </source>
</evidence>